<dbReference type="Pfam" id="PF10531">
    <property type="entry name" value="SLBB"/>
    <property type="match status" value="1"/>
</dbReference>
<feature type="domain" description="Polysaccharide export protein N-terminal" evidence="4">
    <location>
        <begin position="35"/>
        <end position="94"/>
    </location>
</feature>
<dbReference type="InterPro" id="IPR003715">
    <property type="entry name" value="Poly_export_N"/>
</dbReference>
<dbReference type="InterPro" id="IPR049712">
    <property type="entry name" value="Poly_export"/>
</dbReference>
<geneLocation type="plasmid" evidence="7">
    <name>pMk2240A</name>
</geneLocation>
<name>A0AAU8CZ59_9HYPH</name>
<dbReference type="InterPro" id="IPR019554">
    <property type="entry name" value="Soluble_ligand-bd"/>
</dbReference>
<dbReference type="RefSeq" id="WP_353646448.1">
    <property type="nucleotide sequence ID" value="NZ_CP159256.1"/>
</dbReference>
<sequence>MLNQSMSRKRTSSCIFSAYICLWSGFALAEGLGAHEYRLQPGDVIGFSVIGNPDMQKRAVVDQSGIVVLPVLGPLNVLQKTIGDVRKQVIDGLKPKALPQRSSDGVSENWAGFYPDQIVVDIEEYRPIYVDGDIASPGSLTFRPGMTIRQAVASAGGYQIGTVTNPELVLADLNGRLNVLRAKYQESEIKVARIRAQLSGDKEFTAAEETDPALIPRRTEALQQEQNRLDALNLDQGKERASIELAIAKAAKRMEYLLEQQKTDQKGADADDKEVARVKGLFDKGLVQITTLNAAQRAVLLSATRALQTSSAIAQLEREQGTLQRDLEKLGDQSRIDLLAELQTETAALSQMQAEMDGLTKQISYVGLLRSDLLTQQGRQLAISVTRSSSGKTTTTAATEDMLLAPGDTVTVKLQVPSGTAAAN</sequence>
<organism evidence="7">
    <name type="scientific">Mesorhizobium sp. WSM2240</name>
    <dbReference type="NCBI Taxonomy" id="3228851"/>
    <lineage>
        <taxon>Bacteria</taxon>
        <taxon>Pseudomonadati</taxon>
        <taxon>Pseudomonadota</taxon>
        <taxon>Alphaproteobacteria</taxon>
        <taxon>Hyphomicrobiales</taxon>
        <taxon>Phyllobacteriaceae</taxon>
        <taxon>Mesorhizobium</taxon>
    </lineage>
</organism>
<gene>
    <name evidence="7" type="ORF">ABVK50_32660</name>
</gene>
<dbReference type="InterPro" id="IPR058781">
    <property type="entry name" value="HH_AprE-like"/>
</dbReference>
<dbReference type="GO" id="GO:0015159">
    <property type="term" value="F:polysaccharide transmembrane transporter activity"/>
    <property type="evidence" value="ECO:0007669"/>
    <property type="project" value="InterPro"/>
</dbReference>
<feature type="coiled-coil region" evidence="2">
    <location>
        <begin position="313"/>
        <end position="362"/>
    </location>
</feature>
<keyword evidence="2" id="KW-0175">Coiled coil</keyword>
<evidence type="ECO:0000259" key="5">
    <source>
        <dbReference type="Pfam" id="PF10531"/>
    </source>
</evidence>
<evidence type="ECO:0000256" key="3">
    <source>
        <dbReference type="SAM" id="SignalP"/>
    </source>
</evidence>
<dbReference type="Pfam" id="PF25994">
    <property type="entry name" value="HH_AprE"/>
    <property type="match status" value="1"/>
</dbReference>
<dbReference type="PANTHER" id="PTHR33619:SF3">
    <property type="entry name" value="POLYSACCHARIDE EXPORT PROTEIN GFCE-RELATED"/>
    <property type="match status" value="1"/>
</dbReference>
<evidence type="ECO:0000256" key="2">
    <source>
        <dbReference type="SAM" id="Coils"/>
    </source>
</evidence>
<feature type="signal peptide" evidence="3">
    <location>
        <begin position="1"/>
        <end position="29"/>
    </location>
</feature>
<accession>A0AAU8CZ59</accession>
<evidence type="ECO:0000313" key="7">
    <source>
        <dbReference type="EMBL" id="XCG52240.1"/>
    </source>
</evidence>
<keyword evidence="7" id="KW-0614">Plasmid</keyword>
<dbReference type="Pfam" id="PF02563">
    <property type="entry name" value="Poly_export"/>
    <property type="match status" value="1"/>
</dbReference>
<feature type="coiled-coil region" evidence="2">
    <location>
        <begin position="170"/>
        <end position="197"/>
    </location>
</feature>
<evidence type="ECO:0000256" key="1">
    <source>
        <dbReference type="ARBA" id="ARBA00022729"/>
    </source>
</evidence>
<dbReference type="PANTHER" id="PTHR33619">
    <property type="entry name" value="POLYSACCHARIDE EXPORT PROTEIN GFCE-RELATED"/>
    <property type="match status" value="1"/>
</dbReference>
<keyword evidence="1 3" id="KW-0732">Signal</keyword>
<dbReference type="AlphaFoldDB" id="A0AAU8CZ59"/>
<protein>
    <submittedName>
        <fullName evidence="7">Polysaccharide biosynthesis/export family protein</fullName>
    </submittedName>
</protein>
<proteinExistence type="predicted"/>
<feature type="domain" description="AprE-like long alpha-helical hairpin" evidence="6">
    <location>
        <begin position="176"/>
        <end position="360"/>
    </location>
</feature>
<reference evidence="7" key="1">
    <citation type="submission" date="2024-06" db="EMBL/GenBank/DDBJ databases">
        <title>Mesorhizobium karijinii sp. nov., a symbiont of the iconic Swainsona formosa from arid Australia.</title>
        <authorList>
            <person name="Hill Y.J."/>
            <person name="Watkin E.L.J."/>
            <person name="O'Hara G.W."/>
            <person name="Terpolilli J."/>
            <person name="Tye M.L."/>
            <person name="Kohlmeier M.G."/>
        </authorList>
    </citation>
    <scope>NUCLEOTIDE SEQUENCE</scope>
    <source>
        <strain evidence="7">WSM2240</strain>
        <plasmid evidence="7">pMk2240A</plasmid>
    </source>
</reference>
<feature type="chain" id="PRO_5043425879" evidence="3">
    <location>
        <begin position="30"/>
        <end position="424"/>
    </location>
</feature>
<evidence type="ECO:0000259" key="4">
    <source>
        <dbReference type="Pfam" id="PF02563"/>
    </source>
</evidence>
<feature type="domain" description="Soluble ligand binding" evidence="5">
    <location>
        <begin position="128"/>
        <end position="159"/>
    </location>
</feature>
<evidence type="ECO:0000259" key="6">
    <source>
        <dbReference type="Pfam" id="PF25994"/>
    </source>
</evidence>
<dbReference type="EMBL" id="CP159256">
    <property type="protein sequence ID" value="XCG52240.1"/>
    <property type="molecule type" value="Genomic_DNA"/>
</dbReference>